<reference evidence="1 2" key="1">
    <citation type="submission" date="2024-09" db="EMBL/GenBank/DDBJ databases">
        <title>Chromosome-scale assembly of Riccia fluitans.</title>
        <authorList>
            <person name="Paukszto L."/>
            <person name="Sawicki J."/>
            <person name="Karawczyk K."/>
            <person name="Piernik-Szablinska J."/>
            <person name="Szczecinska M."/>
            <person name="Mazdziarz M."/>
        </authorList>
    </citation>
    <scope>NUCLEOTIDE SEQUENCE [LARGE SCALE GENOMIC DNA]</scope>
    <source>
        <strain evidence="1">Rf_01</strain>
        <tissue evidence="1">Aerial parts of the thallus</tissue>
    </source>
</reference>
<keyword evidence="2" id="KW-1185">Reference proteome</keyword>
<dbReference type="Proteomes" id="UP001605036">
    <property type="component" value="Unassembled WGS sequence"/>
</dbReference>
<comment type="caution">
    <text evidence="1">The sequence shown here is derived from an EMBL/GenBank/DDBJ whole genome shotgun (WGS) entry which is preliminary data.</text>
</comment>
<name>A0ABD1Y001_9MARC</name>
<proteinExistence type="predicted"/>
<gene>
    <name evidence="1" type="ORF">R1flu_000130</name>
</gene>
<evidence type="ECO:0000313" key="2">
    <source>
        <dbReference type="Proteomes" id="UP001605036"/>
    </source>
</evidence>
<dbReference type="EMBL" id="JBHFFA010000006">
    <property type="protein sequence ID" value="KAL2619925.1"/>
    <property type="molecule type" value="Genomic_DNA"/>
</dbReference>
<accession>A0ABD1Y001</accession>
<sequence>MEEFFDRLVGSRLMSYEIPDATRTRLVLSFFNNGQTISLRLACRTSLRCEWIEESPPELGHFATLPRRISDVAHGARLELIEVDNIRGHLDPDCGRKMWFASIRLELKWGGYIIILRDLAATGSWPPSVFFREGKYRV</sequence>
<dbReference type="AlphaFoldDB" id="A0ABD1Y001"/>
<protein>
    <submittedName>
        <fullName evidence="1">Uncharacterized protein</fullName>
    </submittedName>
</protein>
<evidence type="ECO:0000313" key="1">
    <source>
        <dbReference type="EMBL" id="KAL2619925.1"/>
    </source>
</evidence>
<organism evidence="1 2">
    <name type="scientific">Riccia fluitans</name>
    <dbReference type="NCBI Taxonomy" id="41844"/>
    <lineage>
        <taxon>Eukaryota</taxon>
        <taxon>Viridiplantae</taxon>
        <taxon>Streptophyta</taxon>
        <taxon>Embryophyta</taxon>
        <taxon>Marchantiophyta</taxon>
        <taxon>Marchantiopsida</taxon>
        <taxon>Marchantiidae</taxon>
        <taxon>Marchantiales</taxon>
        <taxon>Ricciaceae</taxon>
        <taxon>Riccia</taxon>
    </lineage>
</organism>